<proteinExistence type="predicted"/>
<evidence type="ECO:0000256" key="1">
    <source>
        <dbReference type="PROSITE-ProRule" id="PRU00169"/>
    </source>
</evidence>
<feature type="modified residue" description="4-aspartylphosphate" evidence="1">
    <location>
        <position position="61"/>
    </location>
</feature>
<feature type="domain" description="Response regulatory" evidence="2">
    <location>
        <begin position="6"/>
        <end position="129"/>
    </location>
</feature>
<dbReference type="EMBL" id="LZFP01000034">
    <property type="protein sequence ID" value="OBR37344.1"/>
    <property type="molecule type" value="Genomic_DNA"/>
</dbReference>
<dbReference type="Proteomes" id="UP000092164">
    <property type="component" value="Unassembled WGS sequence"/>
</dbReference>
<organism evidence="3 4">
    <name type="scientific">Maribacter hydrothermalis</name>
    <dbReference type="NCBI Taxonomy" id="1836467"/>
    <lineage>
        <taxon>Bacteria</taxon>
        <taxon>Pseudomonadati</taxon>
        <taxon>Bacteroidota</taxon>
        <taxon>Flavobacteriia</taxon>
        <taxon>Flavobacteriales</taxon>
        <taxon>Flavobacteriaceae</taxon>
        <taxon>Maribacter</taxon>
    </lineage>
</organism>
<dbReference type="InterPro" id="IPR001789">
    <property type="entry name" value="Sig_transdc_resp-reg_receiver"/>
</dbReference>
<dbReference type="PANTHER" id="PTHR44520:SF2">
    <property type="entry name" value="RESPONSE REGULATOR RCP1"/>
    <property type="match status" value="1"/>
</dbReference>
<dbReference type="Gene3D" id="3.40.50.2300">
    <property type="match status" value="1"/>
</dbReference>
<protein>
    <recommendedName>
        <fullName evidence="2">Response regulatory domain-containing protein</fullName>
    </recommendedName>
</protein>
<name>A0A1B7Z3S2_9FLAO</name>
<dbReference type="PROSITE" id="PS50110">
    <property type="entry name" value="RESPONSE_REGULATORY"/>
    <property type="match status" value="1"/>
</dbReference>
<evidence type="ECO:0000313" key="3">
    <source>
        <dbReference type="EMBL" id="OBR37344.1"/>
    </source>
</evidence>
<dbReference type="InterPro" id="IPR052893">
    <property type="entry name" value="TCS_response_regulator"/>
</dbReference>
<dbReference type="STRING" id="1836467.BTR34_06980"/>
<evidence type="ECO:0000259" key="2">
    <source>
        <dbReference type="PROSITE" id="PS50110"/>
    </source>
</evidence>
<dbReference type="AlphaFoldDB" id="A0A1B7Z3S2"/>
<accession>A0A1B7Z3S2</accession>
<keyword evidence="4" id="KW-1185">Reference proteome</keyword>
<dbReference type="SMART" id="SM00448">
    <property type="entry name" value="REC"/>
    <property type="match status" value="1"/>
</dbReference>
<dbReference type="PANTHER" id="PTHR44520">
    <property type="entry name" value="RESPONSE REGULATOR RCP1-RELATED"/>
    <property type="match status" value="1"/>
</dbReference>
<sequence length="134" mass="15585">MSMNYQLLLIEDDPIFTFLLEKGIKSVELKGEISNFLNGLTAIDHLKNEFSRENNYVIFLDLNMPVMNGWEFMDEFEKLGNTDNCLLFVLTSSAYQQDLDKLKSMPLVTDFITKPITEYNLKGIKEVVEKKFEK</sequence>
<dbReference type="SUPFAM" id="SSF52172">
    <property type="entry name" value="CheY-like"/>
    <property type="match status" value="1"/>
</dbReference>
<dbReference type="KEGG" id="mart:BTR34_06980"/>
<reference evidence="4" key="1">
    <citation type="submission" date="2016-06" db="EMBL/GenBank/DDBJ databases">
        <authorList>
            <person name="Zhan P."/>
        </authorList>
    </citation>
    <scope>NUCLEOTIDE SEQUENCE [LARGE SCALE GENOMIC DNA]</scope>
    <source>
        <strain evidence="4">T28</strain>
    </source>
</reference>
<comment type="caution">
    <text evidence="3">The sequence shown here is derived from an EMBL/GenBank/DDBJ whole genome shotgun (WGS) entry which is preliminary data.</text>
</comment>
<dbReference type="GO" id="GO:0000160">
    <property type="term" value="P:phosphorelay signal transduction system"/>
    <property type="evidence" value="ECO:0007669"/>
    <property type="project" value="InterPro"/>
</dbReference>
<dbReference type="Pfam" id="PF00072">
    <property type="entry name" value="Response_reg"/>
    <property type="match status" value="1"/>
</dbReference>
<evidence type="ECO:0000313" key="4">
    <source>
        <dbReference type="Proteomes" id="UP000092164"/>
    </source>
</evidence>
<keyword evidence="1" id="KW-0597">Phosphoprotein</keyword>
<gene>
    <name evidence="3" type="ORF">A9200_06735</name>
</gene>
<dbReference type="InterPro" id="IPR011006">
    <property type="entry name" value="CheY-like_superfamily"/>
</dbReference>